<protein>
    <submittedName>
        <fullName evidence="1">Uncharacterized protein</fullName>
    </submittedName>
</protein>
<comment type="caution">
    <text evidence="1">The sequence shown here is derived from an EMBL/GenBank/DDBJ whole genome shotgun (WGS) entry which is preliminary data.</text>
</comment>
<organism evidence="1 2">
    <name type="scientific">Bacillus anthracis</name>
    <name type="common">anthrax bacterium</name>
    <dbReference type="NCBI Taxonomy" id="1392"/>
    <lineage>
        <taxon>Bacteria</taxon>
        <taxon>Bacillati</taxon>
        <taxon>Bacillota</taxon>
        <taxon>Bacilli</taxon>
        <taxon>Bacillales</taxon>
        <taxon>Bacillaceae</taxon>
        <taxon>Bacillus</taxon>
        <taxon>Bacillus cereus group</taxon>
    </lineage>
</organism>
<evidence type="ECO:0000313" key="2">
    <source>
        <dbReference type="Proteomes" id="UP000220192"/>
    </source>
</evidence>
<dbReference type="Proteomes" id="UP000220192">
    <property type="component" value="Unassembled WGS sequence"/>
</dbReference>
<name>A0A2A7DB02_BACAN</name>
<proteinExistence type="predicted"/>
<evidence type="ECO:0000313" key="1">
    <source>
        <dbReference type="EMBL" id="PDZ17162.1"/>
    </source>
</evidence>
<dbReference type="Pfam" id="PF25924">
    <property type="entry name" value="MJECL33"/>
    <property type="match status" value="1"/>
</dbReference>
<sequence>MFTYLNNYTEISKEQIDRSNTKQPLLKSYVFETFDPELSKGDIDIFGISDLFNQKQFKLKQIDEGFYILNHCEKEFAFFEKLNERFFVMYSLEKAGLTDSYASKLVNLSPLIDNLWISGKMFDTLLLNIMKYHNPRRYTKINFEFDDHFNNEQEGEQDFLEDKISRISLTKDLTDVRNNLEGIRGYLPEFHCIGMLRFPSRIGKGGHDFYQNGKVTNRSNDFRDHRLYITENMQFYKSITEEIERKVWLDFEPVKAPDASYSMAFKGVPVVFKFNKVIKDTVFRNFINSTFPKGKAPFRILGEPIWLGERRVHVYGVDLHLWQEVMLDLSPSQFTVFIPRGTCGNTIHRLITNIQRYLSPHIEVMIGNTSYEKLLKKNMGLNDNE</sequence>
<dbReference type="EMBL" id="NVLX01000011">
    <property type="protein sequence ID" value="PDZ17162.1"/>
    <property type="molecule type" value="Genomic_DNA"/>
</dbReference>
<accession>A0A2A7DB02</accession>
<gene>
    <name evidence="1" type="ORF">CON16_10570</name>
</gene>
<reference evidence="1 2" key="1">
    <citation type="submission" date="2017-09" db="EMBL/GenBank/DDBJ databases">
        <title>Large-scale bioinformatics analysis of Bacillus genomes uncovers conserved roles of natural products in bacterial physiology.</title>
        <authorList>
            <consortium name="Agbiome Team Llc"/>
            <person name="Bleich R.M."/>
            <person name="Grubbs K.J."/>
            <person name="Santa Maria K.C."/>
            <person name="Allen S.E."/>
            <person name="Farag S."/>
            <person name="Shank E.A."/>
            <person name="Bowers A."/>
        </authorList>
    </citation>
    <scope>NUCLEOTIDE SEQUENCE [LARGE SCALE GENOMIC DNA]</scope>
    <source>
        <strain evidence="1 2">AFS095574</strain>
    </source>
</reference>
<dbReference type="AlphaFoldDB" id="A0A2A7DB02"/>
<dbReference type="InterPro" id="IPR058966">
    <property type="entry name" value="MJECL33-like"/>
</dbReference>